<evidence type="ECO:0008006" key="5">
    <source>
        <dbReference type="Google" id="ProtNLM"/>
    </source>
</evidence>
<proteinExistence type="predicted"/>
<dbReference type="Gene3D" id="1.10.3480.10">
    <property type="entry name" value="TorD-like"/>
    <property type="match status" value="1"/>
</dbReference>
<dbReference type="Pfam" id="PF02613">
    <property type="entry name" value="Nitrate_red_del"/>
    <property type="match status" value="1"/>
</dbReference>
<dbReference type="RefSeq" id="WP_060530671.1">
    <property type="nucleotide sequence ID" value="NZ_CP013023.1"/>
</dbReference>
<dbReference type="KEGG" id="pbv:AR543_22815"/>
<evidence type="ECO:0000313" key="2">
    <source>
        <dbReference type="EMBL" id="ANF94577.1"/>
    </source>
</evidence>
<dbReference type="PANTHER" id="PTHR34227:SF1">
    <property type="entry name" value="DIMETHYL SULFOXIDE REDUCTASE CHAPERONE-RELATED"/>
    <property type="match status" value="1"/>
</dbReference>
<protein>
    <recommendedName>
        <fullName evidence="5">Dehydrogenase</fullName>
    </recommendedName>
</protein>
<evidence type="ECO:0000256" key="1">
    <source>
        <dbReference type="ARBA" id="ARBA00023186"/>
    </source>
</evidence>
<dbReference type="EMBL" id="CP013023">
    <property type="protein sequence ID" value="ANF98545.1"/>
    <property type="molecule type" value="Genomic_DNA"/>
</dbReference>
<evidence type="ECO:0000313" key="4">
    <source>
        <dbReference type="Proteomes" id="UP000078148"/>
    </source>
</evidence>
<organism evidence="2 4">
    <name type="scientific">Paenibacillus bovis</name>
    <dbReference type="NCBI Taxonomy" id="1616788"/>
    <lineage>
        <taxon>Bacteria</taxon>
        <taxon>Bacillati</taxon>
        <taxon>Bacillota</taxon>
        <taxon>Bacilli</taxon>
        <taxon>Bacillales</taxon>
        <taxon>Paenibacillaceae</taxon>
        <taxon>Paenibacillus</taxon>
    </lineage>
</organism>
<dbReference type="KEGG" id="pbv:AR543_00040"/>
<gene>
    <name evidence="2" type="ORF">AR543_00040</name>
    <name evidence="3" type="ORF">AR543_22815</name>
</gene>
<dbReference type="InterPro" id="IPR036411">
    <property type="entry name" value="TorD-like_sf"/>
</dbReference>
<reference evidence="2 4" key="2">
    <citation type="journal article" date="2016" name="Int. J. Syst. Evol. Microbiol.">
        <title>Paenibacillus bovis sp. nov., isolated from raw yak (Bos grunniens) milk.</title>
        <authorList>
            <person name="Gao C."/>
            <person name="Han J."/>
            <person name="Liu Z."/>
            <person name="Xu X."/>
            <person name="Hang F."/>
            <person name="Wu Z."/>
        </authorList>
    </citation>
    <scope>NUCLEOTIDE SEQUENCE [LARGE SCALE GENOMIC DNA]</scope>
    <source>
        <strain evidence="2 4">BD3526</strain>
    </source>
</reference>
<keyword evidence="1" id="KW-0143">Chaperone</keyword>
<dbReference type="OrthoDB" id="9795302at2"/>
<dbReference type="InterPro" id="IPR020945">
    <property type="entry name" value="DMSO/NO3_reduct_chaperone"/>
</dbReference>
<keyword evidence="4" id="KW-1185">Reference proteome</keyword>
<dbReference type="STRING" id="1616788.AR543_00040"/>
<sequence length="222" mass="26125">MTVKMETCMKTDWLYSRVMTYRLLSEMLQRRPTLSKLIEWRKEAGRIRILSGQSNPLISMLENIPLTNIIQYAYDECVQYDQLFTEQRLPHHPRASEYLLSAQERWSYEATLNSIYARAGIAFKKMDQETDDHIGIELEFMSLLAERMAENESNRLELHAAIKAQADFLENYMLPWVPAFCRELDAAADHTLYQTWAETVSAYLNEDLHNLRVYAAEQQLFR</sequence>
<evidence type="ECO:0000313" key="3">
    <source>
        <dbReference type="EMBL" id="ANF98545.1"/>
    </source>
</evidence>
<accession>A0A172ZBE1</accession>
<dbReference type="EMBL" id="CP013023">
    <property type="protein sequence ID" value="ANF94577.1"/>
    <property type="molecule type" value="Genomic_DNA"/>
</dbReference>
<dbReference type="Proteomes" id="UP000078148">
    <property type="component" value="Chromosome"/>
</dbReference>
<reference evidence="4" key="1">
    <citation type="submission" date="2015-10" db="EMBL/GenBank/DDBJ databases">
        <title>Genome of Paenibacillus bovis sp. nov.</title>
        <authorList>
            <person name="Wu Z."/>
            <person name="Gao C."/>
            <person name="Liu Z."/>
            <person name="Zheng H."/>
        </authorList>
    </citation>
    <scope>NUCLEOTIDE SEQUENCE [LARGE SCALE GENOMIC DNA]</scope>
    <source>
        <strain evidence="4">BD3526</strain>
    </source>
</reference>
<dbReference type="PANTHER" id="PTHR34227">
    <property type="entry name" value="CHAPERONE PROTEIN YCDY"/>
    <property type="match status" value="1"/>
</dbReference>
<dbReference type="InterPro" id="IPR050289">
    <property type="entry name" value="TorD/DmsD_chaperones"/>
</dbReference>
<name>A0A172ZBE1_9BACL</name>
<dbReference type="AlphaFoldDB" id="A0A172ZBE1"/>
<dbReference type="SUPFAM" id="SSF89155">
    <property type="entry name" value="TorD-like"/>
    <property type="match status" value="1"/>
</dbReference>